<name>A0A9X2BTN4_9PROT</name>
<reference evidence="2" key="1">
    <citation type="submission" date="2022-04" db="EMBL/GenBank/DDBJ databases">
        <title>Roseomonas acroporae sp. nov., isolated from coral Acropora digitifera.</title>
        <authorList>
            <person name="Sun H."/>
        </authorList>
    </citation>
    <scope>NUCLEOTIDE SEQUENCE</scope>
    <source>
        <strain evidence="2">NAR14</strain>
    </source>
</reference>
<dbReference type="RefSeq" id="WP_248665525.1">
    <property type="nucleotide sequence ID" value="NZ_JALPRX010000009.1"/>
</dbReference>
<organism evidence="2 3">
    <name type="scientific">Roseomonas acroporae</name>
    <dbReference type="NCBI Taxonomy" id="2937791"/>
    <lineage>
        <taxon>Bacteria</taxon>
        <taxon>Pseudomonadati</taxon>
        <taxon>Pseudomonadota</taxon>
        <taxon>Alphaproteobacteria</taxon>
        <taxon>Acetobacterales</taxon>
        <taxon>Roseomonadaceae</taxon>
        <taxon>Roseomonas</taxon>
    </lineage>
</organism>
<evidence type="ECO:0000256" key="1">
    <source>
        <dbReference type="SAM" id="Phobius"/>
    </source>
</evidence>
<evidence type="ECO:0000313" key="2">
    <source>
        <dbReference type="EMBL" id="MCK8783401.1"/>
    </source>
</evidence>
<accession>A0A9X2BTN4</accession>
<protein>
    <submittedName>
        <fullName evidence="2">AtpZ/AtpI family protein</fullName>
    </submittedName>
</protein>
<sequence>MNEQNGFEERLREARGRHGLDRAAQEQGSGASGLPGGSMGLGLRAGIEVVSALIAGVALGWVLDRWLGTFPWLLLLGFVLGAAAGILNVYRLFAPRRGIH</sequence>
<dbReference type="Proteomes" id="UP001139516">
    <property type="component" value="Unassembled WGS sequence"/>
</dbReference>
<keyword evidence="3" id="KW-1185">Reference proteome</keyword>
<keyword evidence="1" id="KW-1133">Transmembrane helix</keyword>
<gene>
    <name evidence="2" type="ORF">M0638_03255</name>
</gene>
<dbReference type="Pfam" id="PF09527">
    <property type="entry name" value="ATPase_gene1"/>
    <property type="match status" value="1"/>
</dbReference>
<comment type="caution">
    <text evidence="2">The sequence shown here is derived from an EMBL/GenBank/DDBJ whole genome shotgun (WGS) entry which is preliminary data.</text>
</comment>
<feature type="transmembrane region" description="Helical" evidence="1">
    <location>
        <begin position="69"/>
        <end position="90"/>
    </location>
</feature>
<feature type="transmembrane region" description="Helical" evidence="1">
    <location>
        <begin position="41"/>
        <end position="63"/>
    </location>
</feature>
<dbReference type="InterPro" id="IPR032820">
    <property type="entry name" value="ATPase_put"/>
</dbReference>
<evidence type="ECO:0000313" key="3">
    <source>
        <dbReference type="Proteomes" id="UP001139516"/>
    </source>
</evidence>
<dbReference type="EMBL" id="JALPRX010000009">
    <property type="protein sequence ID" value="MCK8783401.1"/>
    <property type="molecule type" value="Genomic_DNA"/>
</dbReference>
<proteinExistence type="predicted"/>
<keyword evidence="1" id="KW-0472">Membrane</keyword>
<dbReference type="AlphaFoldDB" id="A0A9X2BTN4"/>
<keyword evidence="1" id="KW-0812">Transmembrane</keyword>